<reference evidence="6 7" key="1">
    <citation type="journal article" date="2018" name="Int. J. Syst. Evol. Microbiol.">
        <title>Epidermidibacterium keratini gen. nov., sp. nov., a member of the family Sporichthyaceae, isolated from keratin epidermis.</title>
        <authorList>
            <person name="Lee D.G."/>
            <person name="Trujillo M.E."/>
            <person name="Kang S."/>
            <person name="Nam J.J."/>
            <person name="Kim Y.J."/>
        </authorList>
    </citation>
    <scope>NUCLEOTIDE SEQUENCE [LARGE SCALE GENOMIC DNA]</scope>
    <source>
        <strain evidence="6 7">EPI-7</strain>
    </source>
</reference>
<comment type="pathway">
    <text evidence="1">Ketone degradation; acetoin degradation.</text>
</comment>
<dbReference type="KEGG" id="eke:EK0264_17800"/>
<evidence type="ECO:0000256" key="1">
    <source>
        <dbReference type="ARBA" id="ARBA00005101"/>
    </source>
</evidence>
<evidence type="ECO:0000313" key="7">
    <source>
        <dbReference type="Proteomes" id="UP000463857"/>
    </source>
</evidence>
<dbReference type="AlphaFoldDB" id="A0A7L4YRU6"/>
<evidence type="ECO:0000259" key="5">
    <source>
        <dbReference type="Pfam" id="PF00850"/>
    </source>
</evidence>
<accession>A0A7L4YRU6</accession>
<gene>
    <name evidence="6" type="ORF">EK0264_17800</name>
</gene>
<dbReference type="InterPro" id="IPR023801">
    <property type="entry name" value="His_deacetylse_dom"/>
</dbReference>
<dbReference type="InParanoid" id="A0A7L4YRU6"/>
<dbReference type="GO" id="GO:0040029">
    <property type="term" value="P:epigenetic regulation of gene expression"/>
    <property type="evidence" value="ECO:0007669"/>
    <property type="project" value="TreeGrafter"/>
</dbReference>
<dbReference type="PRINTS" id="PR01270">
    <property type="entry name" value="HDASUPER"/>
</dbReference>
<evidence type="ECO:0000256" key="2">
    <source>
        <dbReference type="ARBA" id="ARBA00005947"/>
    </source>
</evidence>
<dbReference type="OrthoDB" id="9808367at2"/>
<keyword evidence="7" id="KW-1185">Reference proteome</keyword>
<organism evidence="6 7">
    <name type="scientific">Epidermidibacterium keratini</name>
    <dbReference type="NCBI Taxonomy" id="1891644"/>
    <lineage>
        <taxon>Bacteria</taxon>
        <taxon>Bacillati</taxon>
        <taxon>Actinomycetota</taxon>
        <taxon>Actinomycetes</taxon>
        <taxon>Sporichthyales</taxon>
        <taxon>Sporichthyaceae</taxon>
        <taxon>Epidermidibacterium</taxon>
    </lineage>
</organism>
<dbReference type="InterPro" id="IPR037138">
    <property type="entry name" value="His_deacetylse_dom_sf"/>
</dbReference>
<dbReference type="PANTHER" id="PTHR10625">
    <property type="entry name" value="HISTONE DEACETYLASE HDAC1-RELATED"/>
    <property type="match status" value="1"/>
</dbReference>
<dbReference type="Pfam" id="PF00850">
    <property type="entry name" value="Hist_deacetyl"/>
    <property type="match status" value="1"/>
</dbReference>
<sequence length="414" mass="44665">MSDRRVREQGDSDESVAVIWSDDYLKYDLGGDHPMHPVRIDLTMRLARDLGVLDRPGVSLHTPTPATEQQLLRVHNERYLAAVREAPVQPWGIGHGLGTDDNPIFWGMYESAAMIAGGTRLAAELVWDGTVKHAVNIGGGMHHAMPGSAAGFCIFNDLTVAIADLLERGAKRVAYVDVDVHHGDGVQAAFYNDPRVLTISVHQSPLSLWPHTGFPSEVGRDDAVGTAVNVALPAETSDGQWLSAFEATVPSLLRAFNPEIIVTQCGCDTHHEDPLADLALTVDGQDAIYGRLHELAHELCDGKWVATGGGGYGLVRAVPRSWTHLLARASGSPIDPDAEIPQAWLDELAQAKLPDFMPRGSGYATPPPRMGEGARIDLQPWNGSADDSPLHRAIYAARHASFPLAGLDPADPRD</sequence>
<dbReference type="InterPro" id="IPR000286">
    <property type="entry name" value="HDACs"/>
</dbReference>
<dbReference type="InterPro" id="IPR023696">
    <property type="entry name" value="Ureohydrolase_dom_sf"/>
</dbReference>
<dbReference type="Gene3D" id="3.40.800.20">
    <property type="entry name" value="Histone deacetylase domain"/>
    <property type="match status" value="1"/>
</dbReference>
<dbReference type="Proteomes" id="UP000463857">
    <property type="component" value="Chromosome"/>
</dbReference>
<name>A0A7L4YRU6_9ACTN</name>
<evidence type="ECO:0000313" key="6">
    <source>
        <dbReference type="EMBL" id="QHC01945.1"/>
    </source>
</evidence>
<feature type="domain" description="Histone deacetylase" evidence="5">
    <location>
        <begin position="33"/>
        <end position="327"/>
    </location>
</feature>
<dbReference type="CDD" id="cd09994">
    <property type="entry name" value="HDAC_AcuC_like"/>
    <property type="match status" value="1"/>
</dbReference>
<dbReference type="PRINTS" id="PR01272">
    <property type="entry name" value="ACUCPROTEIN"/>
</dbReference>
<dbReference type="SUPFAM" id="SSF52768">
    <property type="entry name" value="Arginase/deacetylase"/>
    <property type="match status" value="1"/>
</dbReference>
<dbReference type="UniPathway" id="UPA00040"/>
<dbReference type="RefSeq" id="WP_159547069.1">
    <property type="nucleotide sequence ID" value="NZ_CP047156.1"/>
</dbReference>
<keyword evidence="4" id="KW-0006">Acetoin catabolism</keyword>
<dbReference type="GO" id="GO:0045150">
    <property type="term" value="P:acetoin catabolic process"/>
    <property type="evidence" value="ECO:0007669"/>
    <property type="project" value="UniProtKB-UniPathway"/>
</dbReference>
<evidence type="ECO:0000256" key="3">
    <source>
        <dbReference type="ARBA" id="ARBA00020218"/>
    </source>
</evidence>
<dbReference type="GO" id="GO:0004407">
    <property type="term" value="F:histone deacetylase activity"/>
    <property type="evidence" value="ECO:0007669"/>
    <property type="project" value="TreeGrafter"/>
</dbReference>
<dbReference type="EMBL" id="CP047156">
    <property type="protein sequence ID" value="QHC01945.1"/>
    <property type="molecule type" value="Genomic_DNA"/>
</dbReference>
<evidence type="ECO:0000256" key="4">
    <source>
        <dbReference type="ARBA" id="ARBA00022627"/>
    </source>
</evidence>
<comment type="similarity">
    <text evidence="2">Belongs to the histone deacetylase family.</text>
</comment>
<protein>
    <recommendedName>
        <fullName evidence="3">Acetoin utilization protein AcuC</fullName>
    </recommendedName>
</protein>
<dbReference type="PANTHER" id="PTHR10625:SF10">
    <property type="entry name" value="HISTONE DEACETYLASE HDAC1"/>
    <property type="match status" value="1"/>
</dbReference>
<dbReference type="InterPro" id="IPR003085">
    <property type="entry name" value="AcuC"/>
</dbReference>
<proteinExistence type="inferred from homology"/>